<reference evidence="3 4" key="1">
    <citation type="journal article" date="2015" name="Microbiome">
        <title>Genomic resolution of linkages in carbon, nitrogen, and sulfur cycling among widespread estuary sediment bacteria.</title>
        <authorList>
            <person name="Baker B.J."/>
            <person name="Lazar C.S."/>
            <person name="Teske A.P."/>
            <person name="Dick G.J."/>
        </authorList>
    </citation>
    <scope>NUCLEOTIDE SEQUENCE [LARGE SCALE GENOMIC DNA]</scope>
    <source>
        <strain evidence="3">DG_78</strain>
    </source>
</reference>
<organism evidence="3 4">
    <name type="scientific">candidate division TA06 bacterium DG_78</name>
    <dbReference type="NCBI Taxonomy" id="1703772"/>
    <lineage>
        <taxon>Bacteria</taxon>
        <taxon>Bacteria division TA06</taxon>
    </lineage>
</organism>
<comment type="caution">
    <text evidence="3">The sequence shown here is derived from an EMBL/GenBank/DDBJ whole genome shotgun (WGS) entry which is preliminary data.</text>
</comment>
<dbReference type="PANTHER" id="PTHR31005">
    <property type="entry name" value="DUF4139 DOMAIN-CONTAINING PROTEIN"/>
    <property type="match status" value="1"/>
</dbReference>
<feature type="domain" description="DUF4139" evidence="1">
    <location>
        <begin position="205"/>
        <end position="513"/>
    </location>
</feature>
<dbReference type="InterPro" id="IPR037291">
    <property type="entry name" value="DUF4139"/>
</dbReference>
<dbReference type="Proteomes" id="UP000051012">
    <property type="component" value="Unassembled WGS sequence"/>
</dbReference>
<dbReference type="Pfam" id="PF13598">
    <property type="entry name" value="DUF4139"/>
    <property type="match status" value="1"/>
</dbReference>
<dbReference type="EMBL" id="LJNI01000002">
    <property type="protein sequence ID" value="KPJ74516.1"/>
    <property type="molecule type" value="Genomic_DNA"/>
</dbReference>
<dbReference type="PANTHER" id="PTHR31005:SF8">
    <property type="entry name" value="DUF4139 DOMAIN-CONTAINING PROTEIN"/>
    <property type="match status" value="1"/>
</dbReference>
<dbReference type="NCBIfam" id="TIGR02231">
    <property type="entry name" value="mucoidy inhibitor MuiA family protein"/>
    <property type="match status" value="1"/>
</dbReference>
<evidence type="ECO:0008006" key="5">
    <source>
        <dbReference type="Google" id="ProtNLM"/>
    </source>
</evidence>
<dbReference type="Pfam" id="PF13600">
    <property type="entry name" value="DUF4140"/>
    <property type="match status" value="1"/>
</dbReference>
<proteinExistence type="predicted"/>
<evidence type="ECO:0000259" key="1">
    <source>
        <dbReference type="Pfam" id="PF13598"/>
    </source>
</evidence>
<accession>A0A0S7YIK3</accession>
<protein>
    <recommendedName>
        <fullName evidence="5">DUF4139 domain-containing protein</fullName>
    </recommendedName>
</protein>
<evidence type="ECO:0000259" key="2">
    <source>
        <dbReference type="Pfam" id="PF13600"/>
    </source>
</evidence>
<name>A0A0S7YIK3_UNCT6</name>
<evidence type="ECO:0000313" key="3">
    <source>
        <dbReference type="EMBL" id="KPJ74516.1"/>
    </source>
</evidence>
<sequence length="522" mass="58916">MYFLLLLIINLEVNSTVDSVVIYSDRVSVTRVAHVYLDKGTDIIFSGLPGTIDDASVHIKASGLKIGEVQVKMGYEKEPHPKVKELEAKIKTLEIEDRLLSDEILVLKDKEKFLQTIGVSGPDLISKELLTGKVSPESWRIGLRFMTDELLSAKKRGAEIERQRIDLGEKLNAARRELNDIRGIVENRKSVIFDCHPEVAKTYKIQLSYILYGAYWRPYYELRANPSVGRIDISYFSKISQRTNEDWDDTKIVLSTAKPALGGIAPEPAPWYINLYLPRPEETIRGGRADELERLAITTVATPEVAKAPPAPVEAGISIIYPLLGRYVLKSGDPEKKIQVYETTLNTEFEYFIIPRISSLAYSTGKMQNNTDYLFLSGEGSTYVGDDFTGKTYLPTVAPDESVTVSFGIDDRVKVKRELKKSKISKGGLFGNKTKYEFIYENSITNYHTKEIKCTIVDQVPIPQDPDIKVNGVKFEPKPTQEDKDLGVYYWQMPISSGKEYKITISFTVEAPRDREIEGLMP</sequence>
<evidence type="ECO:0000313" key="4">
    <source>
        <dbReference type="Proteomes" id="UP000051012"/>
    </source>
</evidence>
<gene>
    <name evidence="3" type="ORF">AMJ52_00265</name>
</gene>
<dbReference type="AlphaFoldDB" id="A0A0S7YIK3"/>
<dbReference type="InterPro" id="IPR011935">
    <property type="entry name" value="CHP02231"/>
</dbReference>
<feature type="domain" description="DUF4140" evidence="2">
    <location>
        <begin position="20"/>
        <end position="114"/>
    </location>
</feature>
<dbReference type="InterPro" id="IPR025554">
    <property type="entry name" value="DUF4140"/>
</dbReference>